<dbReference type="GO" id="GO:0006506">
    <property type="term" value="P:GPI anchor biosynthetic process"/>
    <property type="evidence" value="ECO:0007669"/>
    <property type="project" value="UniProtKB-KW"/>
</dbReference>
<feature type="transmembrane region" description="Helical" evidence="13">
    <location>
        <begin position="180"/>
        <end position="205"/>
    </location>
</feature>
<sequence length="480" mass="52316">MAASFVTALLARPMPLFAAAAALRAVMLIYGLWQDANSPVKYTDIDYLVFTDAARFTFAPQGDGPAGSLASPAASPYTRETYRYTPLLAWMLYPTVLPGVFWFSFGKVLFAAADLAAGWLLVLVLRRHMAMPMDRALKYASIWLLNPMVATISTRGSSEGLLGVMVMALLYAVLERRVVLAGLLLGFSVHFKIYPFIYAPAIVWWMDASRMRPVAGKTAASKPSAAAAQKAEAKSRSALQIVHDFLTPERIQLTIVSLGTFTLLNVAMYAMYGMPFLEHTFLHHVTRIDHRHNFSPYNILLYLSSAAAASAESAPDITGVIQPPVPASSAVGVESVAFLPQLLLSTVLIPLVGAKKNLPATMLAQTFAFVTFNKVCTSQYFLWYLIFLPLYLPSSSLLRKPTSLGLPALLLWIATQGAWLSQGYNLEFLGLSTFLPGLWLSSLAFFLVNCWILGIIVGDFDSADAVDSEDDVAVSTKSAS</sequence>
<reference evidence="14" key="1">
    <citation type="journal article" date="2021" name="Nat. Commun.">
        <title>Genetic determinants of endophytism in the Arabidopsis root mycobiome.</title>
        <authorList>
            <person name="Mesny F."/>
            <person name="Miyauchi S."/>
            <person name="Thiergart T."/>
            <person name="Pickel B."/>
            <person name="Atanasova L."/>
            <person name="Karlsson M."/>
            <person name="Huettel B."/>
            <person name="Barry K.W."/>
            <person name="Haridas S."/>
            <person name="Chen C."/>
            <person name="Bauer D."/>
            <person name="Andreopoulos W."/>
            <person name="Pangilinan J."/>
            <person name="LaButti K."/>
            <person name="Riley R."/>
            <person name="Lipzen A."/>
            <person name="Clum A."/>
            <person name="Drula E."/>
            <person name="Henrissat B."/>
            <person name="Kohler A."/>
            <person name="Grigoriev I.V."/>
            <person name="Martin F.M."/>
            <person name="Hacquard S."/>
        </authorList>
    </citation>
    <scope>NUCLEOTIDE SEQUENCE</scope>
    <source>
        <strain evidence="14">MPI-CAGE-CH-0230</strain>
    </source>
</reference>
<keyword evidence="10 13" id="KW-1133">Transmembrane helix</keyword>
<evidence type="ECO:0000256" key="3">
    <source>
        <dbReference type="ARBA" id="ARBA00011071"/>
    </source>
</evidence>
<feature type="transmembrane region" description="Helical" evidence="13">
    <location>
        <begin position="156"/>
        <end position="174"/>
    </location>
</feature>
<evidence type="ECO:0000313" key="14">
    <source>
        <dbReference type="EMBL" id="KAH7027790.1"/>
    </source>
</evidence>
<evidence type="ECO:0000256" key="7">
    <source>
        <dbReference type="ARBA" id="ARBA00022679"/>
    </source>
</evidence>
<dbReference type="GO" id="GO:0051751">
    <property type="term" value="F:alpha-1,4-mannosyltransferase activity"/>
    <property type="evidence" value="ECO:0007669"/>
    <property type="project" value="InterPro"/>
</dbReference>
<keyword evidence="8 13" id="KW-0812">Transmembrane</keyword>
<dbReference type="OrthoDB" id="1741594at2759"/>
<dbReference type="RefSeq" id="XP_046010589.1">
    <property type="nucleotide sequence ID" value="XM_046154527.1"/>
</dbReference>
<evidence type="ECO:0000256" key="1">
    <source>
        <dbReference type="ARBA" id="ARBA00004477"/>
    </source>
</evidence>
<feature type="transmembrane region" description="Helical" evidence="13">
    <location>
        <begin position="366"/>
        <end position="392"/>
    </location>
</feature>
<dbReference type="GeneID" id="70184073"/>
<gene>
    <name evidence="14" type="ORF">B0I36DRAFT_327926</name>
</gene>
<keyword evidence="7 13" id="KW-0808">Transferase</keyword>
<feature type="transmembrane region" description="Helical" evidence="13">
    <location>
        <begin position="100"/>
        <end position="125"/>
    </location>
</feature>
<dbReference type="Pfam" id="PF05007">
    <property type="entry name" value="Mannosyl_trans"/>
    <property type="match status" value="1"/>
</dbReference>
<dbReference type="PANTHER" id="PTHR12886">
    <property type="entry name" value="PIG-M MANNOSYLTRANSFERASE"/>
    <property type="match status" value="1"/>
</dbReference>
<feature type="transmembrane region" description="Helical" evidence="13">
    <location>
        <begin position="433"/>
        <end position="457"/>
    </location>
</feature>
<dbReference type="InterPro" id="IPR007704">
    <property type="entry name" value="PIG-M"/>
</dbReference>
<comment type="function">
    <text evidence="12 13">Mannosyltransferase involved in glycosylphosphatidylinositol-anchor biosynthesis. Transfers the first alpha-1,4-mannose to GlcN-acyl-PI during GPI precursor assembly. Required for cell wall integrity.</text>
</comment>
<dbReference type="GO" id="GO:1990529">
    <property type="term" value="C:glycosylphosphatidylinositol-mannosyltransferase I complex"/>
    <property type="evidence" value="ECO:0007669"/>
    <property type="project" value="TreeGrafter"/>
</dbReference>
<dbReference type="EMBL" id="JAGTJQ010000007">
    <property type="protein sequence ID" value="KAH7027790.1"/>
    <property type="molecule type" value="Genomic_DNA"/>
</dbReference>
<evidence type="ECO:0000313" key="15">
    <source>
        <dbReference type="Proteomes" id="UP000756346"/>
    </source>
</evidence>
<dbReference type="EC" id="2.4.1.-" evidence="13"/>
<evidence type="ECO:0000256" key="5">
    <source>
        <dbReference type="ARBA" id="ARBA00022502"/>
    </source>
</evidence>
<feature type="transmembrane region" description="Helical" evidence="13">
    <location>
        <begin position="253"/>
        <end position="272"/>
    </location>
</feature>
<keyword evidence="5 13" id="KW-0337">GPI-anchor biosynthesis</keyword>
<evidence type="ECO:0000256" key="10">
    <source>
        <dbReference type="ARBA" id="ARBA00022989"/>
    </source>
</evidence>
<dbReference type="PANTHER" id="PTHR12886:SF0">
    <property type="entry name" value="GPI MANNOSYLTRANSFERASE 1"/>
    <property type="match status" value="1"/>
</dbReference>
<evidence type="ECO:0000256" key="13">
    <source>
        <dbReference type="RuleBase" id="RU365064"/>
    </source>
</evidence>
<evidence type="ECO:0000256" key="6">
    <source>
        <dbReference type="ARBA" id="ARBA00022676"/>
    </source>
</evidence>
<comment type="caution">
    <text evidence="14">The sequence shown here is derived from an EMBL/GenBank/DDBJ whole genome shotgun (WGS) entry which is preliminary data.</text>
</comment>
<name>A0A9P9BRZ4_9PEZI</name>
<keyword evidence="9 13" id="KW-0256">Endoplasmic reticulum</keyword>
<proteinExistence type="inferred from homology"/>
<protein>
    <recommendedName>
        <fullName evidence="4 13">GPI mannosyltransferase 1</fullName>
        <ecNumber evidence="13">2.4.1.-</ecNumber>
    </recommendedName>
    <alternativeName>
        <fullName evidence="13">GPI mannosyltransferase I</fullName>
    </alternativeName>
</protein>
<dbReference type="GO" id="GO:0004376">
    <property type="term" value="F:GPI mannosyltransferase activity"/>
    <property type="evidence" value="ECO:0007669"/>
    <property type="project" value="InterPro"/>
</dbReference>
<evidence type="ECO:0000256" key="2">
    <source>
        <dbReference type="ARBA" id="ARBA00004687"/>
    </source>
</evidence>
<evidence type="ECO:0000256" key="9">
    <source>
        <dbReference type="ARBA" id="ARBA00022824"/>
    </source>
</evidence>
<feature type="transmembrane region" description="Helical" evidence="13">
    <location>
        <begin position="404"/>
        <end position="421"/>
    </location>
</feature>
<keyword evidence="11 13" id="KW-0472">Membrane</keyword>
<keyword evidence="6 13" id="KW-0328">Glycosyltransferase</keyword>
<dbReference type="Proteomes" id="UP000756346">
    <property type="component" value="Unassembled WGS sequence"/>
</dbReference>
<evidence type="ECO:0000256" key="8">
    <source>
        <dbReference type="ARBA" id="ARBA00022692"/>
    </source>
</evidence>
<evidence type="ECO:0000256" key="11">
    <source>
        <dbReference type="ARBA" id="ARBA00023136"/>
    </source>
</evidence>
<accession>A0A9P9BRZ4</accession>
<organism evidence="14 15">
    <name type="scientific">Microdochium trichocladiopsis</name>
    <dbReference type="NCBI Taxonomy" id="1682393"/>
    <lineage>
        <taxon>Eukaryota</taxon>
        <taxon>Fungi</taxon>
        <taxon>Dikarya</taxon>
        <taxon>Ascomycota</taxon>
        <taxon>Pezizomycotina</taxon>
        <taxon>Sordariomycetes</taxon>
        <taxon>Xylariomycetidae</taxon>
        <taxon>Xylariales</taxon>
        <taxon>Microdochiaceae</taxon>
        <taxon>Microdochium</taxon>
    </lineage>
</organism>
<keyword evidence="15" id="KW-1185">Reference proteome</keyword>
<dbReference type="AlphaFoldDB" id="A0A9P9BRZ4"/>
<evidence type="ECO:0000256" key="12">
    <source>
        <dbReference type="ARBA" id="ARBA00025399"/>
    </source>
</evidence>
<comment type="pathway">
    <text evidence="2 13">Glycolipid biosynthesis; glycosylphosphatidylinositol-anchor biosynthesis.</text>
</comment>
<comment type="similarity">
    <text evidence="3 13">Belongs to the PIGM family.</text>
</comment>
<comment type="subcellular location">
    <subcellularLocation>
        <location evidence="1 13">Endoplasmic reticulum membrane</location>
        <topology evidence="1 13">Multi-pass membrane protein</topology>
    </subcellularLocation>
</comment>
<dbReference type="GO" id="GO:0005789">
    <property type="term" value="C:endoplasmic reticulum membrane"/>
    <property type="evidence" value="ECO:0007669"/>
    <property type="project" value="UniProtKB-SubCell"/>
</dbReference>
<evidence type="ECO:0000256" key="4">
    <source>
        <dbReference type="ARBA" id="ARBA00013797"/>
    </source>
</evidence>